<proteinExistence type="predicted"/>
<comment type="caution">
    <text evidence="2">The sequence shown here is derived from an EMBL/GenBank/DDBJ whole genome shotgun (WGS) entry which is preliminary data.</text>
</comment>
<dbReference type="Proteomes" id="UP000193498">
    <property type="component" value="Unassembled WGS sequence"/>
</dbReference>
<dbReference type="InterPro" id="IPR035969">
    <property type="entry name" value="Rab-GAP_TBC_sf"/>
</dbReference>
<gene>
    <name evidence="2" type="ORF">K493DRAFT_26435</name>
</gene>
<dbReference type="STRING" id="1314790.A0A1Y1YB11"/>
<dbReference type="SUPFAM" id="SSF47923">
    <property type="entry name" value="Ypt/Rab-GAP domain of gyp1p"/>
    <property type="match status" value="1"/>
</dbReference>
<organism evidence="2 3">
    <name type="scientific">Basidiobolus meristosporus CBS 931.73</name>
    <dbReference type="NCBI Taxonomy" id="1314790"/>
    <lineage>
        <taxon>Eukaryota</taxon>
        <taxon>Fungi</taxon>
        <taxon>Fungi incertae sedis</taxon>
        <taxon>Zoopagomycota</taxon>
        <taxon>Entomophthoromycotina</taxon>
        <taxon>Basidiobolomycetes</taxon>
        <taxon>Basidiobolales</taxon>
        <taxon>Basidiobolaceae</taxon>
        <taxon>Basidiobolus</taxon>
    </lineage>
</organism>
<dbReference type="Pfam" id="PF00566">
    <property type="entry name" value="RabGAP-TBC"/>
    <property type="match status" value="1"/>
</dbReference>
<evidence type="ECO:0000259" key="1">
    <source>
        <dbReference type="PROSITE" id="PS50086"/>
    </source>
</evidence>
<feature type="domain" description="Rab-GAP TBC" evidence="1">
    <location>
        <begin position="1"/>
        <end position="126"/>
    </location>
</feature>
<evidence type="ECO:0000313" key="2">
    <source>
        <dbReference type="EMBL" id="ORX95167.1"/>
    </source>
</evidence>
<name>A0A1Y1YB11_9FUNG</name>
<reference evidence="2 3" key="1">
    <citation type="submission" date="2016-07" db="EMBL/GenBank/DDBJ databases">
        <title>Pervasive Adenine N6-methylation of Active Genes in Fungi.</title>
        <authorList>
            <consortium name="DOE Joint Genome Institute"/>
            <person name="Mondo S.J."/>
            <person name="Dannebaum R.O."/>
            <person name="Kuo R.C."/>
            <person name="Labutti K."/>
            <person name="Haridas S."/>
            <person name="Kuo A."/>
            <person name="Salamov A."/>
            <person name="Ahrendt S.R."/>
            <person name="Lipzen A."/>
            <person name="Sullivan W."/>
            <person name="Andreopoulos W.B."/>
            <person name="Clum A."/>
            <person name="Lindquist E."/>
            <person name="Daum C."/>
            <person name="Ramamoorthy G.K."/>
            <person name="Gryganskyi A."/>
            <person name="Culley D."/>
            <person name="Magnuson J.K."/>
            <person name="James T.Y."/>
            <person name="O'Malley M.A."/>
            <person name="Stajich J.E."/>
            <person name="Spatafora J.W."/>
            <person name="Visel A."/>
            <person name="Grigoriev I.V."/>
        </authorList>
    </citation>
    <scope>NUCLEOTIDE SEQUENCE [LARGE SCALE GENOMIC DNA]</scope>
    <source>
        <strain evidence="2 3">CBS 931.73</strain>
    </source>
</reference>
<dbReference type="AlphaFoldDB" id="A0A1Y1YB11"/>
<dbReference type="PROSITE" id="PS50086">
    <property type="entry name" value="TBC_RABGAP"/>
    <property type="match status" value="1"/>
</dbReference>
<sequence>MKRTISCLAYWSPSVFGHVKHTETLTKMIFPFVILFNAHTCETFEMLATILVNWTQGFWDGNEPPQLPLTLADNILQIQDPALYDHFLRNKLTPKAYIWAMVETLFSETFSSARWARIWDHLVTQEPGYLYTLINAVLVSQREVLMDLNGTELLVSVHDILSACQNSSELTLE</sequence>
<dbReference type="EMBL" id="MCFE01000184">
    <property type="protein sequence ID" value="ORX95167.1"/>
    <property type="molecule type" value="Genomic_DNA"/>
</dbReference>
<keyword evidence="3" id="KW-1185">Reference proteome</keyword>
<dbReference type="InParanoid" id="A0A1Y1YB11"/>
<dbReference type="Gene3D" id="1.10.472.80">
    <property type="entry name" value="Ypt/Rab-GAP domain of gyp1p, domain 3"/>
    <property type="match status" value="1"/>
</dbReference>
<dbReference type="InterPro" id="IPR000195">
    <property type="entry name" value="Rab-GAP-TBC_dom"/>
</dbReference>
<evidence type="ECO:0000313" key="3">
    <source>
        <dbReference type="Proteomes" id="UP000193498"/>
    </source>
</evidence>
<dbReference type="OrthoDB" id="5578278at2759"/>
<accession>A0A1Y1YB11</accession>
<protein>
    <recommendedName>
        <fullName evidence="1">Rab-GAP TBC domain-containing protein</fullName>
    </recommendedName>
</protein>